<reference evidence="3" key="1">
    <citation type="submission" date="2019-08" db="EMBL/GenBank/DDBJ databases">
        <authorList>
            <person name="Kucharzyk K."/>
            <person name="Murdoch R.W."/>
            <person name="Higgins S."/>
            <person name="Loffler F."/>
        </authorList>
    </citation>
    <scope>NUCLEOTIDE SEQUENCE</scope>
</reference>
<dbReference type="PANTHER" id="PTHR11527">
    <property type="entry name" value="HEAT-SHOCK PROTEIN 20 FAMILY MEMBER"/>
    <property type="match status" value="1"/>
</dbReference>
<dbReference type="InterPro" id="IPR008978">
    <property type="entry name" value="HSP20-like_chaperone"/>
</dbReference>
<evidence type="ECO:0000313" key="3">
    <source>
        <dbReference type="EMBL" id="MPM86092.1"/>
    </source>
</evidence>
<dbReference type="CDD" id="cd06464">
    <property type="entry name" value="ACD_sHsps-like"/>
    <property type="match status" value="1"/>
</dbReference>
<dbReference type="AlphaFoldDB" id="A0A645DBZ0"/>
<dbReference type="EMBL" id="VSSQ01034220">
    <property type="protein sequence ID" value="MPM86092.1"/>
    <property type="molecule type" value="Genomic_DNA"/>
</dbReference>
<gene>
    <name evidence="3" type="ORF">SDC9_133175</name>
</gene>
<sequence length="149" mass="16520">MLPMLKNRQMTPTLRGLDDVFDAVLSKLDPFFDSEELSEFGNFSKLDVSVTDNAVAVKLPLPGYDGKDIVVEIEQDMLHVRGERKIDNDRKNKEGKVIRRERTTSSFSQSVKLPVAVKGAEAKAAYRDGVLTVTMPREGAGKSHAVKVD</sequence>
<dbReference type="PROSITE" id="PS01031">
    <property type="entry name" value="SHSP"/>
    <property type="match status" value="1"/>
</dbReference>
<dbReference type="InterPro" id="IPR031107">
    <property type="entry name" value="Small_HSP"/>
</dbReference>
<evidence type="ECO:0000256" key="1">
    <source>
        <dbReference type="SAM" id="MobiDB-lite"/>
    </source>
</evidence>
<dbReference type="SUPFAM" id="SSF49764">
    <property type="entry name" value="HSP20-like chaperones"/>
    <property type="match status" value="1"/>
</dbReference>
<dbReference type="InterPro" id="IPR002068">
    <property type="entry name" value="A-crystallin/Hsp20_dom"/>
</dbReference>
<accession>A0A645DBZ0</accession>
<organism evidence="3">
    <name type="scientific">bioreactor metagenome</name>
    <dbReference type="NCBI Taxonomy" id="1076179"/>
    <lineage>
        <taxon>unclassified sequences</taxon>
        <taxon>metagenomes</taxon>
        <taxon>ecological metagenomes</taxon>
    </lineage>
</organism>
<name>A0A645DBZ0_9ZZZZ</name>
<feature type="domain" description="SHSP" evidence="2">
    <location>
        <begin position="37"/>
        <end position="149"/>
    </location>
</feature>
<protein>
    <recommendedName>
        <fullName evidence="2">SHSP domain-containing protein</fullName>
    </recommendedName>
</protein>
<evidence type="ECO:0000259" key="2">
    <source>
        <dbReference type="PROSITE" id="PS01031"/>
    </source>
</evidence>
<dbReference type="Pfam" id="PF00011">
    <property type="entry name" value="HSP20"/>
    <property type="match status" value="1"/>
</dbReference>
<proteinExistence type="predicted"/>
<feature type="region of interest" description="Disordered" evidence="1">
    <location>
        <begin position="84"/>
        <end position="103"/>
    </location>
</feature>
<comment type="caution">
    <text evidence="3">The sequence shown here is derived from an EMBL/GenBank/DDBJ whole genome shotgun (WGS) entry which is preliminary data.</text>
</comment>
<dbReference type="Gene3D" id="2.60.40.790">
    <property type="match status" value="1"/>
</dbReference>